<protein>
    <submittedName>
        <fullName evidence="2">Uncharacterized protein</fullName>
    </submittedName>
</protein>
<dbReference type="Proteomes" id="UP000747110">
    <property type="component" value="Unassembled WGS sequence"/>
</dbReference>
<evidence type="ECO:0000256" key="1">
    <source>
        <dbReference type="SAM" id="MobiDB-lite"/>
    </source>
</evidence>
<accession>A0A8J4CLB5</accession>
<dbReference type="AlphaFoldDB" id="A0A8J4CLB5"/>
<keyword evidence="3" id="KW-1185">Reference proteome</keyword>
<organism evidence="2 3">
    <name type="scientific">Volvox reticuliferus</name>
    <dbReference type="NCBI Taxonomy" id="1737510"/>
    <lineage>
        <taxon>Eukaryota</taxon>
        <taxon>Viridiplantae</taxon>
        <taxon>Chlorophyta</taxon>
        <taxon>core chlorophytes</taxon>
        <taxon>Chlorophyceae</taxon>
        <taxon>CS clade</taxon>
        <taxon>Chlamydomonadales</taxon>
        <taxon>Volvocaceae</taxon>
        <taxon>Volvox</taxon>
    </lineage>
</organism>
<gene>
    <name evidence="2" type="ORF">Vretifemale_12662</name>
</gene>
<feature type="compositionally biased region" description="Polar residues" evidence="1">
    <location>
        <begin position="106"/>
        <end position="118"/>
    </location>
</feature>
<dbReference type="EMBL" id="BNCP01000028">
    <property type="protein sequence ID" value="GIL83938.1"/>
    <property type="molecule type" value="Genomic_DNA"/>
</dbReference>
<reference evidence="2" key="1">
    <citation type="journal article" date="2021" name="Proc. Natl. Acad. Sci. U.S.A.">
        <title>Three genomes in the algal genus Volvox reveal the fate of a haploid sex-determining region after a transition to homothallism.</title>
        <authorList>
            <person name="Yamamoto K."/>
            <person name="Hamaji T."/>
            <person name="Kawai-Toyooka H."/>
            <person name="Matsuzaki R."/>
            <person name="Takahashi F."/>
            <person name="Nishimura Y."/>
            <person name="Kawachi M."/>
            <person name="Noguchi H."/>
            <person name="Minakuchi Y."/>
            <person name="Umen J.G."/>
            <person name="Toyoda A."/>
            <person name="Nozaki H."/>
        </authorList>
    </citation>
    <scope>NUCLEOTIDE SEQUENCE</scope>
    <source>
        <strain evidence="2">NIES-3786</strain>
    </source>
</reference>
<proteinExistence type="predicted"/>
<evidence type="ECO:0000313" key="3">
    <source>
        <dbReference type="Proteomes" id="UP000747110"/>
    </source>
</evidence>
<evidence type="ECO:0000313" key="2">
    <source>
        <dbReference type="EMBL" id="GIL83938.1"/>
    </source>
</evidence>
<feature type="region of interest" description="Disordered" evidence="1">
    <location>
        <begin position="89"/>
        <end position="121"/>
    </location>
</feature>
<sequence length="129" mass="13123">MEKSSLHVSNNPITVSACGGMEDAEPAAESWVTSETNWLLWIASAAGPVSSAIAIFVVPVSVALGVAAVAAADGSGCTEATSRAIFCPNGRPERLNPKIPDPAGGDSTSPATNTSITSAPGPIRLDWKF</sequence>
<comment type="caution">
    <text evidence="2">The sequence shown here is derived from an EMBL/GenBank/DDBJ whole genome shotgun (WGS) entry which is preliminary data.</text>
</comment>
<dbReference type="PROSITE" id="PS51257">
    <property type="entry name" value="PROKAR_LIPOPROTEIN"/>
    <property type="match status" value="1"/>
</dbReference>
<name>A0A8J4CLB5_9CHLO</name>